<sequence length="59" mass="6680">INVKHKGGLKLQLQMGTEEVKAVEEDGIENTVFEVKAIIEIMELRGYVEGSLFVKLYEL</sequence>
<dbReference type="Proteomes" id="UP000789570">
    <property type="component" value="Unassembled WGS sequence"/>
</dbReference>
<evidence type="ECO:0000313" key="1">
    <source>
        <dbReference type="EMBL" id="CAG8640398.1"/>
    </source>
</evidence>
<keyword evidence="2" id="KW-1185">Reference proteome</keyword>
<dbReference type="AlphaFoldDB" id="A0A9N9DHC4"/>
<protein>
    <submittedName>
        <fullName evidence="1">16257_t:CDS:1</fullName>
    </submittedName>
</protein>
<gene>
    <name evidence="1" type="ORF">FCALED_LOCUS10534</name>
</gene>
<reference evidence="1" key="1">
    <citation type="submission" date="2021-06" db="EMBL/GenBank/DDBJ databases">
        <authorList>
            <person name="Kallberg Y."/>
            <person name="Tangrot J."/>
            <person name="Rosling A."/>
        </authorList>
    </citation>
    <scope>NUCLEOTIDE SEQUENCE</scope>
    <source>
        <strain evidence="1">UK204</strain>
    </source>
</reference>
<feature type="non-terminal residue" evidence="1">
    <location>
        <position position="1"/>
    </location>
</feature>
<dbReference type="EMBL" id="CAJVPQ010003919">
    <property type="protein sequence ID" value="CAG8640398.1"/>
    <property type="molecule type" value="Genomic_DNA"/>
</dbReference>
<accession>A0A9N9DHC4</accession>
<organism evidence="1 2">
    <name type="scientific">Funneliformis caledonium</name>
    <dbReference type="NCBI Taxonomy" id="1117310"/>
    <lineage>
        <taxon>Eukaryota</taxon>
        <taxon>Fungi</taxon>
        <taxon>Fungi incertae sedis</taxon>
        <taxon>Mucoromycota</taxon>
        <taxon>Glomeromycotina</taxon>
        <taxon>Glomeromycetes</taxon>
        <taxon>Glomerales</taxon>
        <taxon>Glomeraceae</taxon>
        <taxon>Funneliformis</taxon>
    </lineage>
</organism>
<comment type="caution">
    <text evidence="1">The sequence shown here is derived from an EMBL/GenBank/DDBJ whole genome shotgun (WGS) entry which is preliminary data.</text>
</comment>
<proteinExistence type="predicted"/>
<name>A0A9N9DHC4_9GLOM</name>
<evidence type="ECO:0000313" key="2">
    <source>
        <dbReference type="Proteomes" id="UP000789570"/>
    </source>
</evidence>